<dbReference type="EMBL" id="KQ964557">
    <property type="protein sequence ID" value="KXN68882.1"/>
    <property type="molecule type" value="Genomic_DNA"/>
</dbReference>
<gene>
    <name evidence="2" type="ORF">CONCODRAFT_71935</name>
</gene>
<dbReference type="AlphaFoldDB" id="A0A137P1J1"/>
<organism evidence="2 3">
    <name type="scientific">Conidiobolus coronatus (strain ATCC 28846 / CBS 209.66 / NRRL 28638)</name>
    <name type="common">Delacroixia coronata</name>
    <dbReference type="NCBI Taxonomy" id="796925"/>
    <lineage>
        <taxon>Eukaryota</taxon>
        <taxon>Fungi</taxon>
        <taxon>Fungi incertae sedis</taxon>
        <taxon>Zoopagomycota</taxon>
        <taxon>Entomophthoromycotina</taxon>
        <taxon>Entomophthoromycetes</taxon>
        <taxon>Entomophthorales</taxon>
        <taxon>Ancylistaceae</taxon>
        <taxon>Conidiobolus</taxon>
    </lineage>
</organism>
<dbReference type="InterPro" id="IPR001810">
    <property type="entry name" value="F-box_dom"/>
</dbReference>
<dbReference type="Proteomes" id="UP000070444">
    <property type="component" value="Unassembled WGS sequence"/>
</dbReference>
<evidence type="ECO:0000313" key="2">
    <source>
        <dbReference type="EMBL" id="KXN68882.1"/>
    </source>
</evidence>
<name>A0A137P1J1_CONC2</name>
<evidence type="ECO:0000259" key="1">
    <source>
        <dbReference type="PROSITE" id="PS50181"/>
    </source>
</evidence>
<feature type="domain" description="F-box" evidence="1">
    <location>
        <begin position="5"/>
        <end position="56"/>
    </location>
</feature>
<evidence type="ECO:0000313" key="3">
    <source>
        <dbReference type="Proteomes" id="UP000070444"/>
    </source>
</evidence>
<sequence length="447" mass="51534">MADSEINWAKLPKRVIKKIGSNIDNVFLLNVRLVNKRWLDSLNEVIFYSLENWSSEFIPELIKNHVCCIKSWSSSFRCEEYTQLAIEKFKFLESISWNNGDELLGPLNKLITKNPNIESLSIEIGDHRDQDKEFDDFISLVKNLKQLDTLELISDTDIEARPTRETVISPNSFEFHPDLEHVSLFASNTTYREYLQEYYGKELLLAFENSKFDNLKSFTWKSDGIISSSDVISLYNTSINITSKLCPNLTFLSLELCDSHLLSLISQKFPNLAQLNLNCPLPLPHSQNSHGSLTRLTKLAISGYYHDAVISPSTTQAIFPAVSTLKLQDSIIISNDFTTDLSKISTLFPYVKHLICFDSSDKWHTLLNTNDSYNWEELYIEANDEDAEKVMKLITKLPNLKILYLYNYHNDLKENGFKYDGDTYIIRASAIMDEENYVAKLYQRLNC</sequence>
<proteinExistence type="predicted"/>
<dbReference type="PROSITE" id="PS50181">
    <property type="entry name" value="FBOX"/>
    <property type="match status" value="1"/>
</dbReference>
<dbReference type="SUPFAM" id="SSF52047">
    <property type="entry name" value="RNI-like"/>
    <property type="match status" value="1"/>
</dbReference>
<reference evidence="2 3" key="1">
    <citation type="journal article" date="2015" name="Genome Biol. Evol.">
        <title>Phylogenomic analyses indicate that early fungi evolved digesting cell walls of algal ancestors of land plants.</title>
        <authorList>
            <person name="Chang Y."/>
            <person name="Wang S."/>
            <person name="Sekimoto S."/>
            <person name="Aerts A.L."/>
            <person name="Choi C."/>
            <person name="Clum A."/>
            <person name="LaButti K.M."/>
            <person name="Lindquist E.A."/>
            <person name="Yee Ngan C."/>
            <person name="Ohm R.A."/>
            <person name="Salamov A.A."/>
            <person name="Grigoriev I.V."/>
            <person name="Spatafora J.W."/>
            <person name="Berbee M.L."/>
        </authorList>
    </citation>
    <scope>NUCLEOTIDE SEQUENCE [LARGE SCALE GENOMIC DNA]</scope>
    <source>
        <strain evidence="2 3">NRRL 28638</strain>
    </source>
</reference>
<accession>A0A137P1J1</accession>
<keyword evidence="3" id="KW-1185">Reference proteome</keyword>
<protein>
    <recommendedName>
        <fullName evidence="1">F-box domain-containing protein</fullName>
    </recommendedName>
</protein>
<dbReference type="InterPro" id="IPR032675">
    <property type="entry name" value="LRR_dom_sf"/>
</dbReference>
<dbReference type="Gene3D" id="3.80.10.10">
    <property type="entry name" value="Ribonuclease Inhibitor"/>
    <property type="match status" value="1"/>
</dbReference>